<dbReference type="AlphaFoldDB" id="A0A502FIG4"/>
<dbReference type="InterPro" id="IPR010985">
    <property type="entry name" value="Ribbon_hlx_hlx"/>
</dbReference>
<dbReference type="PANTHER" id="PTHR36582:SF2">
    <property type="entry name" value="ANTITOXIN PARD"/>
    <property type="match status" value="1"/>
</dbReference>
<dbReference type="OrthoDB" id="514770at2"/>
<evidence type="ECO:0000256" key="2">
    <source>
        <dbReference type="ARBA" id="ARBA00022649"/>
    </source>
</evidence>
<organism evidence="3 4">
    <name type="scientific">Muricoccus nepalensis</name>
    <dbReference type="NCBI Taxonomy" id="1854500"/>
    <lineage>
        <taxon>Bacteria</taxon>
        <taxon>Pseudomonadati</taxon>
        <taxon>Pseudomonadota</taxon>
        <taxon>Alphaproteobacteria</taxon>
        <taxon>Acetobacterales</taxon>
        <taxon>Roseomonadaceae</taxon>
        <taxon>Muricoccus</taxon>
    </lineage>
</organism>
<keyword evidence="4" id="KW-1185">Reference proteome</keyword>
<name>A0A502FIG4_9PROT</name>
<dbReference type="RefSeq" id="WP_140885794.1">
    <property type="nucleotide sequence ID" value="NZ_RCZP01000029.1"/>
</dbReference>
<dbReference type="Proteomes" id="UP000317078">
    <property type="component" value="Unassembled WGS sequence"/>
</dbReference>
<comment type="caution">
    <text evidence="3">The sequence shown here is derived from an EMBL/GenBank/DDBJ whole genome shotgun (WGS) entry which is preliminary data.</text>
</comment>
<dbReference type="Pfam" id="PF03693">
    <property type="entry name" value="ParD_antitoxin"/>
    <property type="match status" value="1"/>
</dbReference>
<dbReference type="PANTHER" id="PTHR36582">
    <property type="entry name" value="ANTITOXIN PARD"/>
    <property type="match status" value="1"/>
</dbReference>
<dbReference type="InterPro" id="IPR038296">
    <property type="entry name" value="ParD_sf"/>
</dbReference>
<sequence>MAAQHTLHVALTEPLVRYVGGQVASGRYATASEVVRAALRLLIERDAAALDRLPEAETSADV</sequence>
<evidence type="ECO:0000256" key="1">
    <source>
        <dbReference type="ARBA" id="ARBA00008580"/>
    </source>
</evidence>
<keyword evidence="2" id="KW-1277">Toxin-antitoxin system</keyword>
<accession>A0A502FIG4</accession>
<dbReference type="NCBIfam" id="TIGR02606">
    <property type="entry name" value="antidote_CC2985"/>
    <property type="match status" value="1"/>
</dbReference>
<protein>
    <submittedName>
        <fullName evidence="3">Type II toxin-antitoxin system ParD family antitoxin</fullName>
    </submittedName>
</protein>
<proteinExistence type="inferred from homology"/>
<dbReference type="EMBL" id="RCZP01000029">
    <property type="protein sequence ID" value="TPG49287.1"/>
    <property type="molecule type" value="Genomic_DNA"/>
</dbReference>
<evidence type="ECO:0000313" key="3">
    <source>
        <dbReference type="EMBL" id="TPG49287.1"/>
    </source>
</evidence>
<dbReference type="CDD" id="cd22231">
    <property type="entry name" value="RHH_NikR_HicB-like"/>
    <property type="match status" value="1"/>
</dbReference>
<dbReference type="Gene3D" id="6.10.10.120">
    <property type="entry name" value="Antitoxin ParD1-like"/>
    <property type="match status" value="1"/>
</dbReference>
<dbReference type="GO" id="GO:0006355">
    <property type="term" value="P:regulation of DNA-templated transcription"/>
    <property type="evidence" value="ECO:0007669"/>
    <property type="project" value="InterPro"/>
</dbReference>
<dbReference type="InterPro" id="IPR022789">
    <property type="entry name" value="ParD"/>
</dbReference>
<gene>
    <name evidence="3" type="ORF">EAH89_21495</name>
</gene>
<comment type="similarity">
    <text evidence="1">Belongs to the ParD antitoxin family.</text>
</comment>
<reference evidence="3 4" key="1">
    <citation type="journal article" date="2019" name="Environ. Microbiol.">
        <title>Species interactions and distinct microbial communities in high Arctic permafrost affected cryosols are associated with the CH4 and CO2 gas fluxes.</title>
        <authorList>
            <person name="Altshuler I."/>
            <person name="Hamel J."/>
            <person name="Turney S."/>
            <person name="Magnuson E."/>
            <person name="Levesque R."/>
            <person name="Greer C."/>
            <person name="Whyte L.G."/>
        </authorList>
    </citation>
    <scope>NUCLEOTIDE SEQUENCE [LARGE SCALE GENOMIC DNA]</scope>
    <source>
        <strain evidence="3 4">S9.3B</strain>
    </source>
</reference>
<evidence type="ECO:0000313" key="4">
    <source>
        <dbReference type="Proteomes" id="UP000317078"/>
    </source>
</evidence>
<dbReference type="SUPFAM" id="SSF47598">
    <property type="entry name" value="Ribbon-helix-helix"/>
    <property type="match status" value="1"/>
</dbReference>